<evidence type="ECO:0000313" key="2">
    <source>
        <dbReference type="EMBL" id="CAK6983460.1"/>
    </source>
</evidence>
<keyword evidence="1" id="KW-0732">Signal</keyword>
<name>A0AAV1QIU2_SCOSC</name>
<dbReference type="EMBL" id="CAWUFR010001315">
    <property type="protein sequence ID" value="CAK6983460.1"/>
    <property type="molecule type" value="Genomic_DNA"/>
</dbReference>
<gene>
    <name evidence="2" type="ORF">FSCOSCO3_A013342</name>
</gene>
<dbReference type="Proteomes" id="UP001314229">
    <property type="component" value="Unassembled WGS sequence"/>
</dbReference>
<sequence>MVWIVLASLSVLHLSWLTLLASELAASWLPTSAGITRLAANATSSVSRTNDSMVLKHRHPISELLQLHSSPSTPPGHVTSNSINELGLPCRPRYVHRGSRR</sequence>
<feature type="chain" id="PRO_5043572847" description="Secreted protein" evidence="1">
    <location>
        <begin position="22"/>
        <end position="101"/>
    </location>
</feature>
<protein>
    <recommendedName>
        <fullName evidence="4">Secreted protein</fullName>
    </recommendedName>
</protein>
<feature type="signal peptide" evidence="1">
    <location>
        <begin position="1"/>
        <end position="21"/>
    </location>
</feature>
<comment type="caution">
    <text evidence="2">The sequence shown here is derived from an EMBL/GenBank/DDBJ whole genome shotgun (WGS) entry which is preliminary data.</text>
</comment>
<proteinExistence type="predicted"/>
<reference evidence="2 3" key="1">
    <citation type="submission" date="2024-01" db="EMBL/GenBank/DDBJ databases">
        <authorList>
            <person name="Alioto T."/>
            <person name="Alioto T."/>
            <person name="Gomez Garrido J."/>
        </authorList>
    </citation>
    <scope>NUCLEOTIDE SEQUENCE [LARGE SCALE GENOMIC DNA]</scope>
</reference>
<dbReference type="AlphaFoldDB" id="A0AAV1QIU2"/>
<organism evidence="2 3">
    <name type="scientific">Scomber scombrus</name>
    <name type="common">Atlantic mackerel</name>
    <name type="synonym">Scomber vernalis</name>
    <dbReference type="NCBI Taxonomy" id="13677"/>
    <lineage>
        <taxon>Eukaryota</taxon>
        <taxon>Metazoa</taxon>
        <taxon>Chordata</taxon>
        <taxon>Craniata</taxon>
        <taxon>Vertebrata</taxon>
        <taxon>Euteleostomi</taxon>
        <taxon>Actinopterygii</taxon>
        <taxon>Neopterygii</taxon>
        <taxon>Teleostei</taxon>
        <taxon>Neoteleostei</taxon>
        <taxon>Acanthomorphata</taxon>
        <taxon>Pelagiaria</taxon>
        <taxon>Scombriformes</taxon>
        <taxon>Scombridae</taxon>
        <taxon>Scomber</taxon>
    </lineage>
</organism>
<accession>A0AAV1QIU2</accession>
<keyword evidence="3" id="KW-1185">Reference proteome</keyword>
<evidence type="ECO:0000256" key="1">
    <source>
        <dbReference type="SAM" id="SignalP"/>
    </source>
</evidence>
<evidence type="ECO:0008006" key="4">
    <source>
        <dbReference type="Google" id="ProtNLM"/>
    </source>
</evidence>
<evidence type="ECO:0000313" key="3">
    <source>
        <dbReference type="Proteomes" id="UP001314229"/>
    </source>
</evidence>
<feature type="non-terminal residue" evidence="2">
    <location>
        <position position="101"/>
    </location>
</feature>